<dbReference type="OrthoDB" id="41661at2"/>
<dbReference type="Proteomes" id="UP000010880">
    <property type="component" value="Chromosome"/>
</dbReference>
<dbReference type="NCBIfam" id="TIGR01727">
    <property type="entry name" value="oligo_HPY"/>
    <property type="match status" value="1"/>
</dbReference>
<evidence type="ECO:0000256" key="3">
    <source>
        <dbReference type="ARBA" id="ARBA00022448"/>
    </source>
</evidence>
<dbReference type="PATRIC" id="fig|748449.3.peg.2437"/>
<evidence type="ECO:0000259" key="10">
    <source>
        <dbReference type="PROSITE" id="PS50893"/>
    </source>
</evidence>
<dbReference type="GO" id="GO:0005524">
    <property type="term" value="F:ATP binding"/>
    <property type="evidence" value="ECO:0007669"/>
    <property type="project" value="UniProtKB-KW"/>
</dbReference>
<evidence type="ECO:0000256" key="9">
    <source>
        <dbReference type="ARBA" id="ARBA00023136"/>
    </source>
</evidence>
<dbReference type="HOGENOM" id="CLU_000604_1_23_9"/>
<dbReference type="InterPro" id="IPR003439">
    <property type="entry name" value="ABC_transporter-like_ATP-bd"/>
</dbReference>
<dbReference type="PANTHER" id="PTHR43297:SF14">
    <property type="entry name" value="ATPASE AAA-TYPE CORE DOMAIN-CONTAINING PROTEIN"/>
    <property type="match status" value="1"/>
</dbReference>
<protein>
    <submittedName>
        <fullName evidence="11">Oligopeptide/dipeptide ABC transporter, ATP-binding protein</fullName>
    </submittedName>
</protein>
<evidence type="ECO:0000256" key="6">
    <source>
        <dbReference type="ARBA" id="ARBA00022741"/>
    </source>
</evidence>
<keyword evidence="4" id="KW-1003">Cell membrane</keyword>
<dbReference type="PANTHER" id="PTHR43297">
    <property type="entry name" value="OLIGOPEPTIDE TRANSPORT ATP-BINDING PROTEIN APPD"/>
    <property type="match status" value="1"/>
</dbReference>
<keyword evidence="8" id="KW-1278">Translocase</keyword>
<dbReference type="GO" id="GO:0015833">
    <property type="term" value="P:peptide transport"/>
    <property type="evidence" value="ECO:0007669"/>
    <property type="project" value="InterPro"/>
</dbReference>
<dbReference type="RefSeq" id="WP_015328103.1">
    <property type="nucleotide sequence ID" value="NC_019978.1"/>
</dbReference>
<dbReference type="PROSITE" id="PS50893">
    <property type="entry name" value="ABC_TRANSPORTER_2"/>
    <property type="match status" value="1"/>
</dbReference>
<dbReference type="STRING" id="748449.Halha_2515"/>
<keyword evidence="5" id="KW-0997">Cell inner membrane</keyword>
<sequence>MKQEKLLEIKNLKTHFDTPEGRVRAVDGVDLVIPKNTSIALVGESGSGKSVTAKSIMGLLPQPPAEINGEILYNQNEREKNLVELDPDGEEYANIRGNEISMIFQDPMTALNPVYTIGNQVMEIIIRHTDLSKKEARKRGIKLLGKVGIANPEQRFDEYPHQFSGGMRQRVMIAIGLACNPTLLIADEPTTAIDVTIQSGILDLIKELQAEFKTSLLLITHNLGVVAQIAEKVAVMYLGEIVEYADVKDIYHSPLHPYTKGLLEAVPVLGRNRGQEFTTIEGMVPDPFNIPAGCRFSTRCEEQCKQCIAGKKPQMIEVESGHYVKCWLHGGEANDGTESD</sequence>
<dbReference type="PROSITE" id="PS00211">
    <property type="entry name" value="ABC_TRANSPORTER_1"/>
    <property type="match status" value="1"/>
</dbReference>
<reference evidence="12" key="1">
    <citation type="submission" date="2012-02" db="EMBL/GenBank/DDBJ databases">
        <title>The complete genome of Halobacteroides halobius DSM 5150.</title>
        <authorList>
            <person name="Lucas S."/>
            <person name="Copeland A."/>
            <person name="Lapidus A."/>
            <person name="Glavina del Rio T."/>
            <person name="Dalin E."/>
            <person name="Tice H."/>
            <person name="Bruce D."/>
            <person name="Goodwin L."/>
            <person name="Pitluck S."/>
            <person name="Peters L."/>
            <person name="Mikhailova N."/>
            <person name="Gu W."/>
            <person name="Kyrpides N."/>
            <person name="Mavromatis K."/>
            <person name="Ivanova N."/>
            <person name="Brettin T."/>
            <person name="Detter J.C."/>
            <person name="Han C."/>
            <person name="Larimer F."/>
            <person name="Land M."/>
            <person name="Hauser L."/>
            <person name="Markowitz V."/>
            <person name="Cheng J.-F."/>
            <person name="Hugenholtz P."/>
            <person name="Woyke T."/>
            <person name="Wu D."/>
            <person name="Tindall B."/>
            <person name="Pomrenke H."/>
            <person name="Brambilla E."/>
            <person name="Klenk H.-P."/>
            <person name="Eisen J.A."/>
        </authorList>
    </citation>
    <scope>NUCLEOTIDE SEQUENCE [LARGE SCALE GENOMIC DNA]</scope>
    <source>
        <strain evidence="12">ATCC 35273 / DSM 5150 / MD-1</strain>
    </source>
</reference>
<dbReference type="InterPro" id="IPR050388">
    <property type="entry name" value="ABC_Ni/Peptide_Import"/>
</dbReference>
<dbReference type="InterPro" id="IPR003593">
    <property type="entry name" value="AAA+_ATPase"/>
</dbReference>
<name>L0KDE5_HALHC</name>
<dbReference type="SUPFAM" id="SSF52540">
    <property type="entry name" value="P-loop containing nucleoside triphosphate hydrolases"/>
    <property type="match status" value="1"/>
</dbReference>
<keyword evidence="7 11" id="KW-0067">ATP-binding</keyword>
<dbReference type="EMBL" id="CP003359">
    <property type="protein sequence ID" value="AGB42389.1"/>
    <property type="molecule type" value="Genomic_DNA"/>
</dbReference>
<proteinExistence type="inferred from homology"/>
<dbReference type="FunFam" id="3.40.50.300:FF:000016">
    <property type="entry name" value="Oligopeptide ABC transporter ATP-binding component"/>
    <property type="match status" value="1"/>
</dbReference>
<gene>
    <name evidence="11" type="ordered locus">Halha_2515</name>
</gene>
<dbReference type="SMART" id="SM00382">
    <property type="entry name" value="AAA"/>
    <property type="match status" value="1"/>
</dbReference>
<evidence type="ECO:0000256" key="7">
    <source>
        <dbReference type="ARBA" id="ARBA00022840"/>
    </source>
</evidence>
<dbReference type="CDD" id="cd03257">
    <property type="entry name" value="ABC_NikE_OppD_transporters"/>
    <property type="match status" value="1"/>
</dbReference>
<dbReference type="Gene3D" id="3.40.50.300">
    <property type="entry name" value="P-loop containing nucleotide triphosphate hydrolases"/>
    <property type="match status" value="1"/>
</dbReference>
<evidence type="ECO:0000256" key="8">
    <source>
        <dbReference type="ARBA" id="ARBA00022967"/>
    </source>
</evidence>
<evidence type="ECO:0000256" key="5">
    <source>
        <dbReference type="ARBA" id="ARBA00022519"/>
    </source>
</evidence>
<dbReference type="GO" id="GO:0016887">
    <property type="term" value="F:ATP hydrolysis activity"/>
    <property type="evidence" value="ECO:0007669"/>
    <property type="project" value="InterPro"/>
</dbReference>
<dbReference type="InterPro" id="IPR017871">
    <property type="entry name" value="ABC_transporter-like_CS"/>
</dbReference>
<dbReference type="Pfam" id="PF08352">
    <property type="entry name" value="oligo_HPY"/>
    <property type="match status" value="1"/>
</dbReference>
<evidence type="ECO:0000256" key="4">
    <source>
        <dbReference type="ARBA" id="ARBA00022475"/>
    </source>
</evidence>
<keyword evidence="6" id="KW-0547">Nucleotide-binding</keyword>
<dbReference type="Pfam" id="PF00005">
    <property type="entry name" value="ABC_tran"/>
    <property type="match status" value="1"/>
</dbReference>
<comment type="subcellular location">
    <subcellularLocation>
        <location evidence="1">Cell membrane</location>
        <topology evidence="1">Peripheral membrane protein</topology>
    </subcellularLocation>
</comment>
<comment type="similarity">
    <text evidence="2">Belongs to the ABC transporter superfamily.</text>
</comment>
<dbReference type="InterPro" id="IPR027417">
    <property type="entry name" value="P-loop_NTPase"/>
</dbReference>
<feature type="domain" description="ABC transporter" evidence="10">
    <location>
        <begin position="7"/>
        <end position="263"/>
    </location>
</feature>
<dbReference type="GO" id="GO:0005886">
    <property type="term" value="C:plasma membrane"/>
    <property type="evidence" value="ECO:0007669"/>
    <property type="project" value="UniProtKB-SubCell"/>
</dbReference>
<dbReference type="eggNOG" id="COG0444">
    <property type="taxonomic scope" value="Bacteria"/>
</dbReference>
<keyword evidence="12" id="KW-1185">Reference proteome</keyword>
<keyword evidence="3" id="KW-0813">Transport</keyword>
<evidence type="ECO:0000313" key="11">
    <source>
        <dbReference type="EMBL" id="AGB42389.1"/>
    </source>
</evidence>
<accession>L0KDE5</accession>
<dbReference type="KEGG" id="hhl:Halha_2515"/>
<dbReference type="InterPro" id="IPR013563">
    <property type="entry name" value="Oligopep_ABC_C"/>
</dbReference>
<evidence type="ECO:0000313" key="12">
    <source>
        <dbReference type="Proteomes" id="UP000010880"/>
    </source>
</evidence>
<evidence type="ECO:0000256" key="2">
    <source>
        <dbReference type="ARBA" id="ARBA00005417"/>
    </source>
</evidence>
<organism evidence="11 12">
    <name type="scientific">Halobacteroides halobius (strain ATCC 35273 / DSM 5150 / MD-1)</name>
    <dbReference type="NCBI Taxonomy" id="748449"/>
    <lineage>
        <taxon>Bacteria</taxon>
        <taxon>Bacillati</taxon>
        <taxon>Bacillota</taxon>
        <taxon>Clostridia</taxon>
        <taxon>Halanaerobiales</taxon>
        <taxon>Halobacteroidaceae</taxon>
        <taxon>Halobacteroides</taxon>
    </lineage>
</organism>
<keyword evidence="9" id="KW-0472">Membrane</keyword>
<dbReference type="AlphaFoldDB" id="L0KDE5"/>
<evidence type="ECO:0000256" key="1">
    <source>
        <dbReference type="ARBA" id="ARBA00004202"/>
    </source>
</evidence>